<organism evidence="1 2">
    <name type="scientific">Pseudoalteromonas haloplanktis</name>
    <name type="common">Alteromonas haloplanktis</name>
    <dbReference type="NCBI Taxonomy" id="228"/>
    <lineage>
        <taxon>Bacteria</taxon>
        <taxon>Pseudomonadati</taxon>
        <taxon>Pseudomonadota</taxon>
        <taxon>Gammaproteobacteria</taxon>
        <taxon>Alteromonadales</taxon>
        <taxon>Pseudoalteromonadaceae</taxon>
        <taxon>Pseudoalteromonas</taxon>
    </lineage>
</organism>
<evidence type="ECO:0008006" key="3">
    <source>
        <dbReference type="Google" id="ProtNLM"/>
    </source>
</evidence>
<proteinExistence type="predicted"/>
<name>A0ABU1B6Z7_PSEHA</name>
<gene>
    <name evidence="1" type="ORF">RC083_00550</name>
</gene>
<evidence type="ECO:0000313" key="2">
    <source>
        <dbReference type="Proteomes" id="UP001226574"/>
    </source>
</evidence>
<dbReference type="EMBL" id="JAVIFY010000001">
    <property type="protein sequence ID" value="MDQ9090071.1"/>
    <property type="molecule type" value="Genomic_DNA"/>
</dbReference>
<protein>
    <recommendedName>
        <fullName evidence="3">Orphan protein</fullName>
    </recommendedName>
</protein>
<dbReference type="RefSeq" id="WP_016706588.1">
    <property type="nucleotide sequence ID" value="NZ_JAVIFY010000001.1"/>
</dbReference>
<sequence length="93" mass="10520">MTKTEKRLNSMLRKALTCACENIKDSHSDFSHLTHIVNLKKPTNTLQVTCYFVDDLALSHAASELYLPAIESEINKQLTVIDIKPQTINFLAM</sequence>
<reference evidence="1 2" key="1">
    <citation type="submission" date="2023-08" db="EMBL/GenBank/DDBJ databases">
        <title>Pseudoalteromonas haloplanktis LL1 genome.</title>
        <authorList>
            <person name="Wu S."/>
        </authorList>
    </citation>
    <scope>NUCLEOTIDE SEQUENCE [LARGE SCALE GENOMIC DNA]</scope>
    <source>
        <strain evidence="1 2">LL1</strain>
    </source>
</reference>
<evidence type="ECO:0000313" key="1">
    <source>
        <dbReference type="EMBL" id="MDQ9090071.1"/>
    </source>
</evidence>
<comment type="caution">
    <text evidence="1">The sequence shown here is derived from an EMBL/GenBank/DDBJ whole genome shotgun (WGS) entry which is preliminary data.</text>
</comment>
<accession>A0ABU1B6Z7</accession>
<dbReference type="Proteomes" id="UP001226574">
    <property type="component" value="Unassembled WGS sequence"/>
</dbReference>
<keyword evidence="2" id="KW-1185">Reference proteome</keyword>